<dbReference type="InterPro" id="IPR032466">
    <property type="entry name" value="Metal_Hydrolase"/>
</dbReference>
<dbReference type="GO" id="GO:0016812">
    <property type="term" value="F:hydrolase activity, acting on carbon-nitrogen (but not peptide) bonds, in cyclic amides"/>
    <property type="evidence" value="ECO:0007669"/>
    <property type="project" value="TreeGrafter"/>
</dbReference>
<evidence type="ECO:0000259" key="2">
    <source>
        <dbReference type="Pfam" id="PF01979"/>
    </source>
</evidence>
<comment type="caution">
    <text evidence="3">The sequence shown here is derived from an EMBL/GenBank/DDBJ whole genome shotgun (WGS) entry which is preliminary data.</text>
</comment>
<dbReference type="InterPro" id="IPR050378">
    <property type="entry name" value="Metallo-dep_Hydrolases_sf"/>
</dbReference>
<dbReference type="PANTHER" id="PTHR11647:SF1">
    <property type="entry name" value="COLLAPSIN RESPONSE MEDIATOR PROTEIN"/>
    <property type="match status" value="1"/>
</dbReference>
<dbReference type="EMBL" id="RHHT01000005">
    <property type="protein sequence ID" value="RNB84960.1"/>
    <property type="molecule type" value="Genomic_DNA"/>
</dbReference>
<dbReference type="GO" id="GO:0005829">
    <property type="term" value="C:cytosol"/>
    <property type="evidence" value="ECO:0007669"/>
    <property type="project" value="TreeGrafter"/>
</dbReference>
<protein>
    <submittedName>
        <fullName evidence="3">Dihydroorotate dehydrogenase</fullName>
    </submittedName>
</protein>
<dbReference type="Gene3D" id="2.30.40.10">
    <property type="entry name" value="Urease, subunit C, domain 1"/>
    <property type="match status" value="1"/>
</dbReference>
<comment type="cofactor">
    <cofactor evidence="1">
        <name>Zn(2+)</name>
        <dbReference type="ChEBI" id="CHEBI:29105"/>
    </cofactor>
</comment>
<dbReference type="Pfam" id="PF01979">
    <property type="entry name" value="Amidohydro_1"/>
    <property type="match status" value="1"/>
</dbReference>
<dbReference type="PANTHER" id="PTHR11647">
    <property type="entry name" value="HYDRANTOINASE/DIHYDROPYRIMIDINASE FAMILY MEMBER"/>
    <property type="match status" value="1"/>
</dbReference>
<feature type="domain" description="Amidohydrolase-related" evidence="2">
    <location>
        <begin position="283"/>
        <end position="348"/>
    </location>
</feature>
<reference evidence="3 4" key="1">
    <citation type="submission" date="2018-10" db="EMBL/GenBank/DDBJ databases">
        <title>Phylogenomics of Brevibacillus.</title>
        <authorList>
            <person name="Dunlap C."/>
        </authorList>
    </citation>
    <scope>NUCLEOTIDE SEQUENCE [LARGE SCALE GENOMIC DNA]</scope>
    <source>
        <strain evidence="3 4">JCM 15085</strain>
    </source>
</reference>
<evidence type="ECO:0000256" key="1">
    <source>
        <dbReference type="ARBA" id="ARBA00001947"/>
    </source>
</evidence>
<organism evidence="3 4">
    <name type="scientific">Brevibacillus panacihumi</name>
    <dbReference type="NCBI Taxonomy" id="497735"/>
    <lineage>
        <taxon>Bacteria</taxon>
        <taxon>Bacillati</taxon>
        <taxon>Bacillota</taxon>
        <taxon>Bacilli</taxon>
        <taxon>Bacillales</taxon>
        <taxon>Paenibacillaceae</taxon>
        <taxon>Brevibacillus</taxon>
    </lineage>
</organism>
<dbReference type="AlphaFoldDB" id="A0A3M8D9Z3"/>
<dbReference type="SUPFAM" id="SSF51338">
    <property type="entry name" value="Composite domain of metallo-dependent hydrolases"/>
    <property type="match status" value="1"/>
</dbReference>
<dbReference type="InterPro" id="IPR011059">
    <property type="entry name" value="Metal-dep_hydrolase_composite"/>
</dbReference>
<gene>
    <name evidence="3" type="ORF">EDM58_04605</name>
</gene>
<dbReference type="SUPFAM" id="SSF51556">
    <property type="entry name" value="Metallo-dependent hydrolases"/>
    <property type="match status" value="1"/>
</dbReference>
<evidence type="ECO:0000313" key="3">
    <source>
        <dbReference type="EMBL" id="RNB84960.1"/>
    </source>
</evidence>
<dbReference type="Proteomes" id="UP000281915">
    <property type="component" value="Unassembled WGS sequence"/>
</dbReference>
<sequence length="377" mass="44039">MGRGQALQQETVIRGGTIVTAQGLLETDVWVVDGKIARWGKDTLQAKKQVSRPKEIDATGMYLLPGFLAMAPPHLQRLKGRDYLEEVRAMIRTGCTTLVDVLLPERWMDRTQVAYLKTSHYNSPIDYVWHVGLEVPRFTAKEVLEWCRQGFRTIRLHLRHLGDISTLEWETISQILTSYRTMLHLHLPPRSSLGKADREELQRRWMEVTRFWNIRIVVEQMLPPFEEDDFEKYYHLYWLDAEHTERGLRAMQRQWYGSCPIASSIKEIRFDYRRKWCSEEELLSLLVRLASRNVAKAVGLYPRKGSLAPGADADILFLKKEYWLTKMDSSTILNFSEIELPTSVMSNGIWIYRDLQFLPVLGLGRCLRDTRPYSYVI</sequence>
<dbReference type="Gene3D" id="3.20.20.140">
    <property type="entry name" value="Metal-dependent hydrolases"/>
    <property type="match status" value="2"/>
</dbReference>
<proteinExistence type="predicted"/>
<accession>A0A3M8D9Z3</accession>
<name>A0A3M8D9Z3_9BACL</name>
<dbReference type="InterPro" id="IPR006680">
    <property type="entry name" value="Amidohydro-rel"/>
</dbReference>
<evidence type="ECO:0000313" key="4">
    <source>
        <dbReference type="Proteomes" id="UP000281915"/>
    </source>
</evidence>